<dbReference type="GO" id="GO:0006310">
    <property type="term" value="P:DNA recombination"/>
    <property type="evidence" value="ECO:0007669"/>
    <property type="project" value="UniProtKB-KW"/>
</dbReference>
<name>A0A725RV86_SALSE</name>
<keyword evidence="1" id="KW-0233">DNA recombination</keyword>
<feature type="non-terminal residue" evidence="2">
    <location>
        <position position="1"/>
    </location>
</feature>
<dbReference type="EMBL" id="DAAQTU010000039">
    <property type="protein sequence ID" value="HAE0846517.1"/>
    <property type="molecule type" value="Genomic_DNA"/>
</dbReference>
<proteinExistence type="predicted"/>
<accession>A0A725RV86</accession>
<dbReference type="GO" id="GO:0003677">
    <property type="term" value="F:DNA binding"/>
    <property type="evidence" value="ECO:0007669"/>
    <property type="project" value="InterPro"/>
</dbReference>
<evidence type="ECO:0000313" key="2">
    <source>
        <dbReference type="EMBL" id="HAE0846517.1"/>
    </source>
</evidence>
<dbReference type="AlphaFoldDB" id="A0A725RV86"/>
<dbReference type="InterPro" id="IPR011010">
    <property type="entry name" value="DNA_brk_join_enz"/>
</dbReference>
<evidence type="ECO:0000256" key="1">
    <source>
        <dbReference type="ARBA" id="ARBA00023172"/>
    </source>
</evidence>
<organism evidence="2">
    <name type="scientific">Salmonella senftenberg</name>
    <dbReference type="NCBI Taxonomy" id="28150"/>
    <lineage>
        <taxon>Bacteria</taxon>
        <taxon>Pseudomonadati</taxon>
        <taxon>Pseudomonadota</taxon>
        <taxon>Gammaproteobacteria</taxon>
        <taxon>Enterobacterales</taxon>
        <taxon>Enterobacteriaceae</taxon>
        <taxon>Salmonella</taxon>
    </lineage>
</organism>
<comment type="caution">
    <text evidence="2">The sequence shown here is derived from an EMBL/GenBank/DDBJ whole genome shotgun (WGS) entry which is preliminary data.</text>
</comment>
<sequence>ESAWEEMTCLFAPSLDLVIPEEVCLMIENGIQRWASKLCPKIDVEENKNIHLETVRKTIKIDTLRDCIIIGIVYYIGARPVQIGKLSGGDFIVDTENKYGMRYSVLVPYAKKSKLTIDRVRVAIPEELGKLILLYKYLVGIGDTDPMFSIIVSSMKMVEASLKKMLFRFSPQEIQEAVKNDDYQLPVYTASLFRHNVGHSMAMSGASAPEIAYILGQSSYVVADRYIAATPELADIREAALGRNPVFKNMMALMLTGNLVHSSEWEGRNVAGSIGGQLHYHLGGCNYEEDICPFAQGRGCYGCLYFKPFIDGNHKKVFLSLNDEIQNVRDVADDAGILNHPLLKELVRRKEHVNQVMARIEMAKAGGLFNR</sequence>
<dbReference type="SUPFAM" id="SSF56349">
    <property type="entry name" value="DNA breaking-rejoining enzymes"/>
    <property type="match status" value="1"/>
</dbReference>
<reference evidence="2" key="2">
    <citation type="submission" date="2019-04" db="EMBL/GenBank/DDBJ databases">
        <authorList>
            <consortium name="NCBI Pathogen Detection Project"/>
        </authorList>
    </citation>
    <scope>NUCLEOTIDE SEQUENCE</scope>
    <source>
        <strain evidence="2">Salmonella enterica</strain>
    </source>
</reference>
<dbReference type="InterPro" id="IPR013762">
    <property type="entry name" value="Integrase-like_cat_sf"/>
</dbReference>
<protein>
    <submittedName>
        <fullName evidence="2">Site-specific integrase</fullName>
    </submittedName>
</protein>
<dbReference type="GO" id="GO:0015074">
    <property type="term" value="P:DNA integration"/>
    <property type="evidence" value="ECO:0007669"/>
    <property type="project" value="InterPro"/>
</dbReference>
<dbReference type="Gene3D" id="1.10.443.10">
    <property type="entry name" value="Intergrase catalytic core"/>
    <property type="match status" value="1"/>
</dbReference>
<reference evidence="2" key="1">
    <citation type="journal article" date="2018" name="Genome Biol.">
        <title>SKESA: strategic k-mer extension for scrupulous assemblies.</title>
        <authorList>
            <person name="Souvorov A."/>
            <person name="Agarwala R."/>
            <person name="Lipman D.J."/>
        </authorList>
    </citation>
    <scope>NUCLEOTIDE SEQUENCE</scope>
    <source>
        <strain evidence="2">Salmonella enterica</strain>
    </source>
</reference>
<gene>
    <name evidence="2" type="ORF">G2907_25195</name>
</gene>